<dbReference type="Gene3D" id="1.10.443.10">
    <property type="entry name" value="Intergrase catalytic core"/>
    <property type="match status" value="1"/>
</dbReference>
<dbReference type="AlphaFoldDB" id="A0A7X4LLC7"/>
<keyword evidence="5" id="KW-1185">Reference proteome</keyword>
<name>A0A7X4LLC7_9VIBR</name>
<reference evidence="4 5" key="1">
    <citation type="submission" date="2019-10" db="EMBL/GenBank/DDBJ databases">
        <title>Vibrio sp. nov. isolated from a shrimp pond.</title>
        <authorList>
            <person name="Gomez-Gil B."/>
            <person name="Enciso-Ibarra J."/>
            <person name="Enciso-Ibarra K."/>
            <person name="Bolan-Mejia C."/>
        </authorList>
    </citation>
    <scope>NUCLEOTIDE SEQUENCE [LARGE SCALE GENOMIC DNA]</scope>
    <source>
        <strain evidence="4 5">CAIM 722</strain>
    </source>
</reference>
<dbReference type="SUPFAM" id="SSF47823">
    <property type="entry name" value="lambda integrase-like, N-terminal domain"/>
    <property type="match status" value="1"/>
</dbReference>
<dbReference type="InterPro" id="IPR011010">
    <property type="entry name" value="DNA_brk_join_enz"/>
</dbReference>
<sequence>MKKFSLSVTDSEILKRNCLKLKHPITVDDFKFITNNHYAHSTCLAMTKDWNLFIEFCQLKHVAVMPASTTVVRLFLEHVARQRKYATVRRYSITISVMHQLCGQNDPTNHNQVRKVLMQLRLDKHGDEKQATTFTVVHLNELTKQMAHSDVIKDIRDLAIYYVMFECALKRGELKRMTADLITDHDTHLSVLLGDAQYQLSTNGSNALRNWLSVLDDDSGFIFRAINRHGTISDKALDDSSIYRIFRNAGERLGEPQLKFSGQSTRIGAVKELAKQGYKAKEIQKFGRWLSPAMPYQYLGDKNTAEQEKIKFLKIKPWE</sequence>
<dbReference type="RefSeq" id="WP_161155843.1">
    <property type="nucleotide sequence ID" value="NZ_WEKT01000020.1"/>
</dbReference>
<evidence type="ECO:0000313" key="4">
    <source>
        <dbReference type="EMBL" id="MZI93926.1"/>
    </source>
</evidence>
<comment type="caution">
    <text evidence="4">The sequence shown here is derived from an EMBL/GenBank/DDBJ whole genome shotgun (WGS) entry which is preliminary data.</text>
</comment>
<dbReference type="SUPFAM" id="SSF56349">
    <property type="entry name" value="DNA breaking-rejoining enzymes"/>
    <property type="match status" value="1"/>
</dbReference>
<feature type="domain" description="Tyr recombinase" evidence="3">
    <location>
        <begin position="129"/>
        <end position="312"/>
    </location>
</feature>
<evidence type="ECO:0000259" key="3">
    <source>
        <dbReference type="PROSITE" id="PS51898"/>
    </source>
</evidence>
<dbReference type="InterPro" id="IPR002104">
    <property type="entry name" value="Integrase_catalytic"/>
</dbReference>
<evidence type="ECO:0000256" key="1">
    <source>
        <dbReference type="ARBA" id="ARBA00023125"/>
    </source>
</evidence>
<dbReference type="InterPro" id="IPR010998">
    <property type="entry name" value="Integrase_recombinase_N"/>
</dbReference>
<accession>A0A7X4LLC7</accession>
<dbReference type="PROSITE" id="PS51898">
    <property type="entry name" value="TYR_RECOMBINASE"/>
    <property type="match status" value="1"/>
</dbReference>
<dbReference type="Pfam" id="PF00589">
    <property type="entry name" value="Phage_integrase"/>
    <property type="match status" value="1"/>
</dbReference>
<dbReference type="InterPro" id="IPR013762">
    <property type="entry name" value="Integrase-like_cat_sf"/>
</dbReference>
<dbReference type="Proteomes" id="UP000462621">
    <property type="component" value="Unassembled WGS sequence"/>
</dbReference>
<dbReference type="GO" id="GO:0003677">
    <property type="term" value="F:DNA binding"/>
    <property type="evidence" value="ECO:0007669"/>
    <property type="project" value="UniProtKB-KW"/>
</dbReference>
<dbReference type="EMBL" id="WEKT01000020">
    <property type="protein sequence ID" value="MZI93926.1"/>
    <property type="molecule type" value="Genomic_DNA"/>
</dbReference>
<dbReference type="GO" id="GO:0006310">
    <property type="term" value="P:DNA recombination"/>
    <property type="evidence" value="ECO:0007669"/>
    <property type="project" value="UniProtKB-KW"/>
</dbReference>
<keyword evidence="1" id="KW-0238">DNA-binding</keyword>
<evidence type="ECO:0000256" key="2">
    <source>
        <dbReference type="ARBA" id="ARBA00023172"/>
    </source>
</evidence>
<organism evidence="4 5">
    <name type="scientific">Vibrio eleionomae</name>
    <dbReference type="NCBI Taxonomy" id="2653505"/>
    <lineage>
        <taxon>Bacteria</taxon>
        <taxon>Pseudomonadati</taxon>
        <taxon>Pseudomonadota</taxon>
        <taxon>Gammaproteobacteria</taxon>
        <taxon>Vibrionales</taxon>
        <taxon>Vibrionaceae</taxon>
        <taxon>Vibrio</taxon>
    </lineage>
</organism>
<proteinExistence type="predicted"/>
<dbReference type="Gene3D" id="1.10.150.130">
    <property type="match status" value="1"/>
</dbReference>
<evidence type="ECO:0000313" key="5">
    <source>
        <dbReference type="Proteomes" id="UP000462621"/>
    </source>
</evidence>
<keyword evidence="2" id="KW-0233">DNA recombination</keyword>
<protein>
    <submittedName>
        <fullName evidence="4">Tyrosine-type recombinase/integrase</fullName>
    </submittedName>
</protein>
<dbReference type="GO" id="GO:0015074">
    <property type="term" value="P:DNA integration"/>
    <property type="evidence" value="ECO:0007669"/>
    <property type="project" value="InterPro"/>
</dbReference>
<gene>
    <name evidence="4" type="ORF">F9817_12055</name>
</gene>